<organism evidence="5">
    <name type="scientific">Eutrema halophilum</name>
    <name type="common">Salt cress</name>
    <name type="synonym">Sisymbrium halophilum</name>
    <dbReference type="NCBI Taxonomy" id="98038"/>
    <lineage>
        <taxon>Eukaryota</taxon>
        <taxon>Viridiplantae</taxon>
        <taxon>Streptophyta</taxon>
        <taxon>Embryophyta</taxon>
        <taxon>Tracheophyta</taxon>
        <taxon>Spermatophyta</taxon>
        <taxon>Magnoliopsida</taxon>
        <taxon>eudicotyledons</taxon>
        <taxon>Gunneridae</taxon>
        <taxon>Pentapetalae</taxon>
        <taxon>rosids</taxon>
        <taxon>malvids</taxon>
        <taxon>Brassicales</taxon>
        <taxon>Brassicaceae</taxon>
        <taxon>Eutremeae</taxon>
        <taxon>Eutrema</taxon>
    </lineage>
</organism>
<evidence type="ECO:0000256" key="3">
    <source>
        <dbReference type="RuleBase" id="RU368024"/>
    </source>
</evidence>
<accession>E4MWX5</accession>
<keyword evidence="3" id="KW-0645">Protease</keyword>
<dbReference type="SUPFAM" id="SSF53474">
    <property type="entry name" value="alpha/beta-Hydrolases"/>
    <property type="match status" value="1"/>
</dbReference>
<dbReference type="PANTHER" id="PTHR11757">
    <property type="entry name" value="PROTEASE FAMILY S9A OLIGOPEPTIDASE"/>
    <property type="match status" value="1"/>
</dbReference>
<dbReference type="GO" id="GO:0006508">
    <property type="term" value="P:proteolysis"/>
    <property type="evidence" value="ECO:0007669"/>
    <property type="project" value="UniProtKB-KW"/>
</dbReference>
<dbReference type="Pfam" id="PF00326">
    <property type="entry name" value="Peptidase_S9"/>
    <property type="match status" value="1"/>
</dbReference>
<sequence length="353" mass="39770">MILQQCGSRFLHWCLGLQMPDAVVDYDLLNGKWNIVQQQNMLHERTRVLYGTANSTESPNIPSGTKTVSFDMADTCAENDYLWNDLTEFYACDYHEVSSHDGAMVPLTVVYSRSQREENQKPGLLHVHGAYGEILDKRWRSELKSLLDRGWVLAYADVRGGGGKGKKWHQEGQGAKKLNSIKDYIHCAKFLVENNIVQENKLAGWGYSAGGLVVASAINHCPDLFQAAVLKVPFLDPTHTLIHPILPLTAADYEEFGYPGDIDDFRAIRENSPYDNIPKDVLYPAVLVTSSFTTRFGVWEAAKWVARVRDSTFNDPERPVLLNLTTDIVEENRFLQTKESALEIAFLIKIMGS</sequence>
<dbReference type="EC" id="3.4.21.-" evidence="3"/>
<feature type="domain" description="Peptidase S9 prolyl oligopeptidase catalytic" evidence="4">
    <location>
        <begin position="141"/>
        <end position="309"/>
    </location>
</feature>
<dbReference type="EMBL" id="AK353022">
    <property type="protein sequence ID" value="BAJ34108.1"/>
    <property type="molecule type" value="mRNA"/>
</dbReference>
<dbReference type="MEROPS" id="S09.B08"/>
<evidence type="ECO:0000313" key="5">
    <source>
        <dbReference type="EMBL" id="BAJ34108.1"/>
    </source>
</evidence>
<dbReference type="GO" id="GO:0004252">
    <property type="term" value="F:serine-type endopeptidase activity"/>
    <property type="evidence" value="ECO:0007669"/>
    <property type="project" value="UniProtKB-UniRule"/>
</dbReference>
<dbReference type="PANTHER" id="PTHR11757:SF19">
    <property type="entry name" value="PROLYL ENDOPEPTIDASE-LIKE"/>
    <property type="match status" value="1"/>
</dbReference>
<protein>
    <recommendedName>
        <fullName evidence="3">Prolyl endopeptidase</fullName>
        <ecNumber evidence="3">3.4.21.-</ecNumber>
    </recommendedName>
</protein>
<reference evidence="5" key="2">
    <citation type="journal article" date="2010" name="BMC Plant Biol.">
        <title>Comparative genomic analysis of 1047 completely sequenced cDNAs from an Arabidopsis-related model halophyte, Thellungiella halophila.</title>
        <authorList>
            <person name="Taji T."/>
            <person name="Komatsu K."/>
            <person name="Katori T."/>
            <person name="Kawasaki Y."/>
            <person name="Sakata Y."/>
            <person name="Tanaka S."/>
            <person name="Kobayashi M."/>
            <person name="Toyoda A."/>
            <person name="Seki M."/>
            <person name="Shinozaki K."/>
        </authorList>
    </citation>
    <scope>NUCLEOTIDE SEQUENCE</scope>
</reference>
<dbReference type="AlphaFoldDB" id="E4MWX5"/>
<keyword evidence="3" id="KW-0378">Hydrolase</keyword>
<dbReference type="InterPro" id="IPR001375">
    <property type="entry name" value="Peptidase_S9_cat"/>
</dbReference>
<comment type="function">
    <text evidence="2">Serine peptidase whose precise substrate specificity remains unclear. Does not cleave peptides after a arginine or lysine residue. Regulates trans-Golgi network morphology and sorting by regulating the membrane binding of the AP-1 complex. May play a role in the regulation of synaptic vesicle exocytosis.</text>
</comment>
<comment type="similarity">
    <text evidence="1 3">Belongs to the peptidase S9A family.</text>
</comment>
<dbReference type="InterPro" id="IPR051543">
    <property type="entry name" value="Serine_Peptidase_S9A"/>
</dbReference>
<evidence type="ECO:0000259" key="4">
    <source>
        <dbReference type="Pfam" id="PF00326"/>
    </source>
</evidence>
<dbReference type="PRINTS" id="PR00862">
    <property type="entry name" value="PROLIGOPTASE"/>
</dbReference>
<evidence type="ECO:0000256" key="1">
    <source>
        <dbReference type="ARBA" id="ARBA00005228"/>
    </source>
</evidence>
<keyword evidence="3" id="KW-0720">Serine protease</keyword>
<name>E4MWX5_EUTHA</name>
<dbReference type="Gene3D" id="3.40.50.1820">
    <property type="entry name" value="alpha/beta hydrolase"/>
    <property type="match status" value="1"/>
</dbReference>
<evidence type="ECO:0000256" key="2">
    <source>
        <dbReference type="ARBA" id="ARBA00045448"/>
    </source>
</evidence>
<reference evidence="5" key="1">
    <citation type="journal article" date="2008" name="BMC Plant Biol.">
        <title>Large-scale collection and annotation of full-length enriched cDNAs from a model halophyte, Thellungiella halophila.</title>
        <authorList>
            <person name="Taji T."/>
            <person name="Sakurai T."/>
            <person name="Mochida K."/>
            <person name="Ishiwata A."/>
            <person name="Kurotani A."/>
            <person name="Totoki Y."/>
            <person name="Toyoda A."/>
            <person name="Sakaki Y."/>
            <person name="Seki M."/>
            <person name="Ono H."/>
            <person name="Sakata Y."/>
            <person name="Tanaka S."/>
            <person name="Shinozaki K."/>
        </authorList>
    </citation>
    <scope>NUCLEOTIDE SEQUENCE</scope>
</reference>
<proteinExistence type="evidence at transcript level"/>
<dbReference type="ESTHER" id="theha-e4mwx5">
    <property type="family name" value="S9N_PREPL_Peptidase_S9"/>
</dbReference>
<dbReference type="FunFam" id="3.40.50.1820:FF:000365">
    <property type="entry name" value="Prolyl oligopeptidase family protein"/>
    <property type="match status" value="1"/>
</dbReference>
<dbReference type="InterPro" id="IPR002470">
    <property type="entry name" value="Peptidase_S9A"/>
</dbReference>
<dbReference type="InterPro" id="IPR029058">
    <property type="entry name" value="AB_hydrolase_fold"/>
</dbReference>